<dbReference type="SMART" id="SM00220">
    <property type="entry name" value="S_TKc"/>
    <property type="match status" value="1"/>
</dbReference>
<dbReference type="CDD" id="cd07302">
    <property type="entry name" value="CHD"/>
    <property type="match status" value="1"/>
</dbReference>
<dbReference type="Gene3D" id="3.30.70.1230">
    <property type="entry name" value="Nucleotide cyclase"/>
    <property type="match status" value="1"/>
</dbReference>
<dbReference type="Proteomes" id="UP000184600">
    <property type="component" value="Unassembled WGS sequence"/>
</dbReference>
<evidence type="ECO:0000256" key="1">
    <source>
        <dbReference type="ARBA" id="ARBA00004167"/>
    </source>
</evidence>
<dbReference type="STRING" id="1117707.VQ7734_02785"/>
<dbReference type="InterPro" id="IPR045269">
    <property type="entry name" value="Atg1-like"/>
</dbReference>
<feature type="domain" description="Protein kinase" evidence="5">
    <location>
        <begin position="20"/>
        <end position="288"/>
    </location>
</feature>
<evidence type="ECO:0000256" key="2">
    <source>
        <dbReference type="ARBA" id="ARBA00022741"/>
    </source>
</evidence>
<dbReference type="SMART" id="SM00028">
    <property type="entry name" value="TPR"/>
    <property type="match status" value="5"/>
</dbReference>
<dbReference type="PROSITE" id="PS00107">
    <property type="entry name" value="PROTEIN_KINASE_ATP"/>
    <property type="match status" value="1"/>
</dbReference>
<evidence type="ECO:0000256" key="3">
    <source>
        <dbReference type="ARBA" id="ARBA00022840"/>
    </source>
</evidence>
<reference evidence="7" key="1">
    <citation type="submission" date="2016-12" db="EMBL/GenBank/DDBJ databases">
        <authorList>
            <person name="Rodrigo-Torres L."/>
            <person name="Arahal R.D."/>
            <person name="Lucena T."/>
        </authorList>
    </citation>
    <scope>NUCLEOTIDE SEQUENCE [LARGE SCALE GENOMIC DNA]</scope>
</reference>
<dbReference type="EMBL" id="FRFG01000031">
    <property type="protein sequence ID" value="SHO57016.1"/>
    <property type="molecule type" value="Genomic_DNA"/>
</dbReference>
<dbReference type="PANTHER" id="PTHR24348">
    <property type="entry name" value="SERINE/THREONINE-PROTEIN KINASE UNC-51-RELATED"/>
    <property type="match status" value="1"/>
</dbReference>
<dbReference type="InterPro" id="IPR017441">
    <property type="entry name" value="Protein_kinase_ATP_BS"/>
</dbReference>
<protein>
    <submittedName>
        <fullName evidence="6">Serine/threonine-protein kinase PrkC</fullName>
        <ecNumber evidence="6">2.7.11.1</ecNumber>
    </submittedName>
</protein>
<dbReference type="InterPro" id="IPR011009">
    <property type="entry name" value="Kinase-like_dom_sf"/>
</dbReference>
<proteinExistence type="predicted"/>
<dbReference type="RefSeq" id="WP_073583551.1">
    <property type="nucleotide sequence ID" value="NZ_AP024898.1"/>
</dbReference>
<keyword evidence="7" id="KW-1185">Reference proteome</keyword>
<evidence type="ECO:0000313" key="6">
    <source>
        <dbReference type="EMBL" id="SHO57016.1"/>
    </source>
</evidence>
<name>A0A1M7YWZ3_9VIBR</name>
<evidence type="ECO:0000256" key="4">
    <source>
        <dbReference type="PROSITE-ProRule" id="PRU10141"/>
    </source>
</evidence>
<dbReference type="Gene3D" id="1.10.510.10">
    <property type="entry name" value="Transferase(Phosphotransferase) domain 1"/>
    <property type="match status" value="1"/>
</dbReference>
<dbReference type="OrthoDB" id="9801841at2"/>
<dbReference type="CDD" id="cd14014">
    <property type="entry name" value="STKc_PknB_like"/>
    <property type="match status" value="1"/>
</dbReference>
<dbReference type="GO" id="GO:0004016">
    <property type="term" value="F:adenylate cyclase activity"/>
    <property type="evidence" value="ECO:0007669"/>
    <property type="project" value="UniProtKB-ARBA"/>
</dbReference>
<keyword evidence="6" id="KW-0418">Kinase</keyword>
<feature type="binding site" evidence="4">
    <location>
        <position position="49"/>
    </location>
    <ligand>
        <name>ATP</name>
        <dbReference type="ChEBI" id="CHEBI:30616"/>
    </ligand>
</feature>
<dbReference type="InterPro" id="IPR001054">
    <property type="entry name" value="A/G_cyclase"/>
</dbReference>
<dbReference type="InterPro" id="IPR041664">
    <property type="entry name" value="AAA_16"/>
</dbReference>
<dbReference type="SUPFAM" id="SSF55073">
    <property type="entry name" value="Nucleotide cyclase"/>
    <property type="match status" value="1"/>
</dbReference>
<dbReference type="SUPFAM" id="SSF48452">
    <property type="entry name" value="TPR-like"/>
    <property type="match status" value="2"/>
</dbReference>
<dbReference type="InterPro" id="IPR029787">
    <property type="entry name" value="Nucleotide_cyclase"/>
</dbReference>
<dbReference type="GO" id="GO:0016020">
    <property type="term" value="C:membrane"/>
    <property type="evidence" value="ECO:0007669"/>
    <property type="project" value="UniProtKB-SubCell"/>
</dbReference>
<dbReference type="GO" id="GO:0035556">
    <property type="term" value="P:intracellular signal transduction"/>
    <property type="evidence" value="ECO:0007669"/>
    <property type="project" value="InterPro"/>
</dbReference>
<keyword evidence="6" id="KW-0808">Transferase</keyword>
<keyword evidence="2 4" id="KW-0547">Nucleotide-binding</keyword>
<dbReference type="InterPro" id="IPR011990">
    <property type="entry name" value="TPR-like_helical_dom_sf"/>
</dbReference>
<dbReference type="GO" id="GO:0005524">
    <property type="term" value="F:ATP binding"/>
    <property type="evidence" value="ECO:0007669"/>
    <property type="project" value="UniProtKB-UniRule"/>
</dbReference>
<dbReference type="Pfam" id="PF13191">
    <property type="entry name" value="AAA_16"/>
    <property type="match status" value="1"/>
</dbReference>
<dbReference type="GO" id="GO:0004674">
    <property type="term" value="F:protein serine/threonine kinase activity"/>
    <property type="evidence" value="ECO:0007669"/>
    <property type="project" value="UniProtKB-EC"/>
</dbReference>
<comment type="subcellular location">
    <subcellularLocation>
        <location evidence="1">Membrane</location>
        <topology evidence="1">Single-pass membrane protein</topology>
    </subcellularLocation>
</comment>
<dbReference type="InterPro" id="IPR019734">
    <property type="entry name" value="TPR_rpt"/>
</dbReference>
<evidence type="ECO:0000313" key="7">
    <source>
        <dbReference type="Proteomes" id="UP000184600"/>
    </source>
</evidence>
<dbReference type="InterPro" id="IPR027417">
    <property type="entry name" value="P-loop_NTPase"/>
</dbReference>
<accession>A0A1M7YWZ3</accession>
<gene>
    <name evidence="6" type="primary">prkC_1</name>
    <name evidence="6" type="ORF">VQ7734_02785</name>
</gene>
<keyword evidence="3 4" id="KW-0067">ATP-binding</keyword>
<dbReference type="InterPro" id="IPR008271">
    <property type="entry name" value="Ser/Thr_kinase_AS"/>
</dbReference>
<dbReference type="PROSITE" id="PS50011">
    <property type="entry name" value="PROTEIN_KINASE_DOM"/>
    <property type="match status" value="1"/>
</dbReference>
<dbReference type="InterPro" id="IPR000719">
    <property type="entry name" value="Prot_kinase_dom"/>
</dbReference>
<organism evidence="6 7">
    <name type="scientific">Vibrio quintilis</name>
    <dbReference type="NCBI Taxonomy" id="1117707"/>
    <lineage>
        <taxon>Bacteria</taxon>
        <taxon>Pseudomonadati</taxon>
        <taxon>Pseudomonadota</taxon>
        <taxon>Gammaproteobacteria</taxon>
        <taxon>Vibrionales</taxon>
        <taxon>Vibrionaceae</taxon>
        <taxon>Vibrio</taxon>
    </lineage>
</organism>
<dbReference type="GO" id="GO:0009190">
    <property type="term" value="P:cyclic nucleotide biosynthetic process"/>
    <property type="evidence" value="ECO:0007669"/>
    <property type="project" value="InterPro"/>
</dbReference>
<sequence length="1403" mass="158350">MAYELPDAVALHVRFRSEAYQLFEKIGEGGFGQVYKAMQNRTKKYVAIKFLTLSPSESAQKRQRCIARFHRECDLIRRLNHPNIVSLIDKGQQENDLLYAVYEFVDGITLKDQLAQYGPLSAVDAADIMAGVLDALAHAHEQGIIHRDIKPANIMLYHVGARRHVKVLDFGIGTFKHDVRHDDYQTLTLTQETLGTPTYSAPEQLRGEPALPQTDLYIWGLVFLECLTGRPVMKGSSLASVFHQQLSAANVPLGPLAGHHSALFFRRILNKKPLERPGNTVDVYQEFCQLHFADLVAEQTTSTSGIALYEAGVNDDMTLMQTARTGYSQITERKQISALSVIVTCRSSENESANSLPAFRDVIEMIHADQLQQCMDIAVRYGATHAGTSGDTILFYFGYPNVSDNDSRLCARAALDIWRNFTDRQTQVADQHGLINEIRIGLEAGMMRSIAGEMPVGTVANTATELARTAQPGQILCTSQVRALLQNQLIFAPVEKRALQPSELYFSSELYLLQGERLSEAFGFLRSAQKHQAFFGREALLRQLVARCTQGDKKQNREDDKDHTQPRLFHIRGEAGIGKSRLLSELREQLPHQTHWMMQCLPEHQNHALYPVLSQVMMRYQLSQNPEQKLSKIAAQLPCESEMKDKCLAVLWVWFHPLFNAPSGCLHQDALQHRQLLANMSPKQQRECLFLSLSQLLCLSLTEPASSETVQGHSTQSAVTDKNILFICEDLHWADPTTIAFIDYFIGSAPFHKGNARWINTSRTALPAVLKKHPGDVLVPGKLSHQDCRAFILALFESQPVSEPVVDLLTQRCDGNPLFLEELVTYLRYQKMVHQVNGRIEFISDEPDAHIPETLRESLQYQLNRLTFARETALLAAAIGRSFSQALLLLASDKDKMQLQVDLDELQRAKLIFIQRSVTGNHYVFQHALIRDAIYESAANQPGIHKQIALALEEISGTEQYPPALSGWHWSKTDTPERAIPCYLQAGEAASETFVIDDAVYYFDKALSLMTDASAALYPGQTPESEALRQYELTAHTGLADSLMKQARYLPARQHYQSAIDVSGERDPLQSAQLCIRCGSAWEGQHHHQQAFAAYDQAERFLAVQSQHTLAWWRTWLNVKVTRLYACYWQNDIAAMQQLIEEVTPEIDRIDDPLAKAQFFDARLQFRFRHTRYRLTDADVAIARAAYQAAQETPDNGLQIHTLFSLGFCCLFSQHFEEAGTYLHQALARAEKEAETTLKTRCFTYLAVLYRRQAQPEATGHFAEQAMACAEASDMNGYIAIAAANLAWVACRHHANEQALVYLKRSQDIWQTLSAETPFPMQWLALLTELELLVTAPHLFTPEQITRRLGAVVTTLTDTRQQWLPDSMIQPLQDALRHKPQTRDDCYPLFSAAIEESKRLGYL</sequence>
<dbReference type="SUPFAM" id="SSF56112">
    <property type="entry name" value="Protein kinase-like (PK-like)"/>
    <property type="match status" value="1"/>
</dbReference>
<dbReference type="PROSITE" id="PS00108">
    <property type="entry name" value="PROTEIN_KINASE_ST"/>
    <property type="match status" value="1"/>
</dbReference>
<dbReference type="EC" id="2.7.11.1" evidence="6"/>
<dbReference type="Gene3D" id="1.25.40.10">
    <property type="entry name" value="Tetratricopeptide repeat domain"/>
    <property type="match status" value="2"/>
</dbReference>
<dbReference type="Pfam" id="PF00069">
    <property type="entry name" value="Pkinase"/>
    <property type="match status" value="1"/>
</dbReference>
<dbReference type="SUPFAM" id="SSF52540">
    <property type="entry name" value="P-loop containing nucleoside triphosphate hydrolases"/>
    <property type="match status" value="1"/>
</dbReference>
<evidence type="ECO:0000259" key="5">
    <source>
        <dbReference type="PROSITE" id="PS50011"/>
    </source>
</evidence>
<dbReference type="GO" id="GO:0005737">
    <property type="term" value="C:cytoplasm"/>
    <property type="evidence" value="ECO:0007669"/>
    <property type="project" value="TreeGrafter"/>
</dbReference>